<dbReference type="RefSeq" id="WP_160683947.1">
    <property type="nucleotide sequence ID" value="NZ_WTYW01000003.1"/>
</dbReference>
<dbReference type="EMBL" id="WTYW01000003">
    <property type="protein sequence ID" value="MXO86636.1"/>
    <property type="molecule type" value="Genomic_DNA"/>
</dbReference>
<proteinExistence type="predicted"/>
<reference evidence="1 2" key="1">
    <citation type="submission" date="2019-12" db="EMBL/GenBank/DDBJ databases">
        <title>Genomic-based taxomic classification of the family Erythrobacteraceae.</title>
        <authorList>
            <person name="Xu L."/>
        </authorList>
    </citation>
    <scope>NUCLEOTIDE SEQUENCE [LARGE SCALE GENOMIC DNA]</scope>
    <source>
        <strain evidence="1 2">MCCC 1A09962</strain>
    </source>
</reference>
<accession>A0A844ZHM7</accession>
<dbReference type="Proteomes" id="UP000433104">
    <property type="component" value="Unassembled WGS sequence"/>
</dbReference>
<keyword evidence="2" id="KW-1185">Reference proteome</keyword>
<sequence>MLTVAVVLMLVAAVLMGAAAKKQPDPARQKTFRRLSLALAIGGLALALVDLTDTIDDHSDNPEEAVGELAR</sequence>
<organism evidence="1 2">
    <name type="scientific">Parapontixanthobacter aurantiacus</name>
    <dbReference type="NCBI Taxonomy" id="1463599"/>
    <lineage>
        <taxon>Bacteria</taxon>
        <taxon>Pseudomonadati</taxon>
        <taxon>Pseudomonadota</taxon>
        <taxon>Alphaproteobacteria</taxon>
        <taxon>Sphingomonadales</taxon>
        <taxon>Erythrobacteraceae</taxon>
        <taxon>Parapontixanthobacter</taxon>
    </lineage>
</organism>
<dbReference type="AlphaFoldDB" id="A0A844ZHM7"/>
<name>A0A844ZHM7_9SPHN</name>
<protein>
    <submittedName>
        <fullName evidence="1">Uncharacterized protein</fullName>
    </submittedName>
</protein>
<gene>
    <name evidence="1" type="ORF">GRI38_11430</name>
</gene>
<evidence type="ECO:0000313" key="2">
    <source>
        <dbReference type="Proteomes" id="UP000433104"/>
    </source>
</evidence>
<evidence type="ECO:0000313" key="1">
    <source>
        <dbReference type="EMBL" id="MXO86636.1"/>
    </source>
</evidence>
<comment type="caution">
    <text evidence="1">The sequence shown here is derived from an EMBL/GenBank/DDBJ whole genome shotgun (WGS) entry which is preliminary data.</text>
</comment>